<feature type="binding site" evidence="4">
    <location>
        <position position="203"/>
    </location>
    <ligand>
        <name>a divalent metal cation</name>
        <dbReference type="ChEBI" id="CHEBI:60240"/>
        <label>1</label>
    </ligand>
</feature>
<dbReference type="PROSITE" id="PS01091">
    <property type="entry name" value="TATD_3"/>
    <property type="match status" value="1"/>
</dbReference>
<name>A0A136A0E2_9ALTE</name>
<feature type="binding site" evidence="4">
    <location>
        <position position="6"/>
    </location>
    <ligand>
        <name>a divalent metal cation</name>
        <dbReference type="ChEBI" id="CHEBI:60240"/>
        <label>1</label>
    </ligand>
</feature>
<proteinExistence type="inferred from homology"/>
<feature type="binding site" evidence="4">
    <location>
        <position position="153"/>
    </location>
    <ligand>
        <name>a divalent metal cation</name>
        <dbReference type="ChEBI" id="CHEBI:60240"/>
        <label>2</label>
    </ligand>
</feature>
<dbReference type="GO" id="GO:0016788">
    <property type="term" value="F:hydrolase activity, acting on ester bonds"/>
    <property type="evidence" value="ECO:0007669"/>
    <property type="project" value="InterPro"/>
</dbReference>
<evidence type="ECO:0000313" key="5">
    <source>
        <dbReference type="EMBL" id="KXI28695.1"/>
    </source>
</evidence>
<dbReference type="RefSeq" id="WP_068377858.1">
    <property type="nucleotide sequence ID" value="NZ_LSNE01000006.1"/>
</dbReference>
<dbReference type="InterPro" id="IPR018228">
    <property type="entry name" value="DNase_TatD-rel_CS"/>
</dbReference>
<dbReference type="FunFam" id="3.20.20.140:FF:000005">
    <property type="entry name" value="TatD family hydrolase"/>
    <property type="match status" value="1"/>
</dbReference>
<keyword evidence="2 4" id="KW-0479">Metal-binding</keyword>
<keyword evidence="6" id="KW-1185">Reference proteome</keyword>
<dbReference type="PANTHER" id="PTHR46124">
    <property type="entry name" value="D-AMINOACYL-TRNA DEACYLASE"/>
    <property type="match status" value="1"/>
</dbReference>
<dbReference type="PROSITE" id="PS01137">
    <property type="entry name" value="TATD_1"/>
    <property type="match status" value="1"/>
</dbReference>
<dbReference type="Pfam" id="PF01026">
    <property type="entry name" value="TatD_DNase"/>
    <property type="match status" value="1"/>
</dbReference>
<sequence>MLIDSHCHLDFADFDEDRQQVIENCAQLGIGKLVIPGTQASTWSGILQLSQEYQAIKPALGLHPYFLEHFKPADLALLIQLLSQFSDNIVAVGEIGLDHVIDIAPELQMTVLIQQLQIANDFNLPVILHHRRSHNDLIKTLKQQRFKWGGIVHAFSGSLQEANTYIELGFKLGVGGVITYPRAHKTREVVRLLPLDALVLETDSPDMPPMGKQGLRNSPQNLILILNELSHLRQESPEQIMAQCRYNVLNTLRNMH</sequence>
<comment type="similarity">
    <text evidence="1">Belongs to the metallo-dependent hydrolases superfamily. TatD-type hydrolase family.</text>
</comment>
<dbReference type="PIRSF" id="PIRSF005902">
    <property type="entry name" value="DNase_TatD"/>
    <property type="match status" value="1"/>
</dbReference>
<reference evidence="6" key="1">
    <citation type="submission" date="2016-02" db="EMBL/GenBank/DDBJ databases">
        <authorList>
            <person name="Schultz-Johansen M."/>
            <person name="Glaring M.A."/>
            <person name="Bech P.K."/>
            <person name="Stougaard P."/>
        </authorList>
    </citation>
    <scope>NUCLEOTIDE SEQUENCE [LARGE SCALE GENOMIC DNA]</scope>
    <source>
        <strain evidence="6">S66</strain>
    </source>
</reference>
<dbReference type="OrthoDB" id="9810005at2"/>
<comment type="caution">
    <text evidence="5">The sequence shown here is derived from an EMBL/GenBank/DDBJ whole genome shotgun (WGS) entry which is preliminary data.</text>
</comment>
<evidence type="ECO:0000256" key="3">
    <source>
        <dbReference type="ARBA" id="ARBA00022801"/>
    </source>
</evidence>
<dbReference type="STRING" id="1799789.AX660_16620"/>
<dbReference type="InterPro" id="IPR001130">
    <property type="entry name" value="TatD-like"/>
</dbReference>
<evidence type="ECO:0000256" key="2">
    <source>
        <dbReference type="ARBA" id="ARBA00022723"/>
    </source>
</evidence>
<feature type="binding site" evidence="4">
    <location>
        <position position="129"/>
    </location>
    <ligand>
        <name>a divalent metal cation</name>
        <dbReference type="ChEBI" id="CHEBI:60240"/>
        <label>2</label>
    </ligand>
</feature>
<dbReference type="InterPro" id="IPR032466">
    <property type="entry name" value="Metal_Hydrolase"/>
</dbReference>
<dbReference type="GO" id="GO:0005829">
    <property type="term" value="C:cytosol"/>
    <property type="evidence" value="ECO:0007669"/>
    <property type="project" value="TreeGrafter"/>
</dbReference>
<accession>A0A136A0E2</accession>
<organism evidence="5 6">
    <name type="scientific">Paraglaciecola hydrolytica</name>
    <dbReference type="NCBI Taxonomy" id="1799789"/>
    <lineage>
        <taxon>Bacteria</taxon>
        <taxon>Pseudomonadati</taxon>
        <taxon>Pseudomonadota</taxon>
        <taxon>Gammaproteobacteria</taxon>
        <taxon>Alteromonadales</taxon>
        <taxon>Alteromonadaceae</taxon>
        <taxon>Paraglaciecola</taxon>
    </lineage>
</organism>
<evidence type="ECO:0000256" key="4">
    <source>
        <dbReference type="PIRSR" id="PIRSR005902-1"/>
    </source>
</evidence>
<keyword evidence="3 5" id="KW-0378">Hydrolase</keyword>
<evidence type="ECO:0000313" key="6">
    <source>
        <dbReference type="Proteomes" id="UP000070299"/>
    </source>
</evidence>
<dbReference type="CDD" id="cd01310">
    <property type="entry name" value="TatD_DNAse"/>
    <property type="match status" value="1"/>
</dbReference>
<dbReference type="GO" id="GO:0046872">
    <property type="term" value="F:metal ion binding"/>
    <property type="evidence" value="ECO:0007669"/>
    <property type="project" value="UniProtKB-KW"/>
</dbReference>
<dbReference type="EMBL" id="LSNE01000006">
    <property type="protein sequence ID" value="KXI28695.1"/>
    <property type="molecule type" value="Genomic_DNA"/>
</dbReference>
<dbReference type="Gene3D" id="3.20.20.140">
    <property type="entry name" value="Metal-dependent hydrolases"/>
    <property type="match status" value="1"/>
</dbReference>
<evidence type="ECO:0000256" key="1">
    <source>
        <dbReference type="ARBA" id="ARBA00009275"/>
    </source>
</evidence>
<feature type="binding site" evidence="4">
    <location>
        <position position="94"/>
    </location>
    <ligand>
        <name>a divalent metal cation</name>
        <dbReference type="ChEBI" id="CHEBI:60240"/>
        <label>1</label>
    </ligand>
</feature>
<dbReference type="PANTHER" id="PTHR46124:SF3">
    <property type="entry name" value="HYDROLASE"/>
    <property type="match status" value="1"/>
</dbReference>
<dbReference type="AlphaFoldDB" id="A0A136A0E2"/>
<gene>
    <name evidence="5" type="ORF">AX660_16620</name>
</gene>
<protein>
    <submittedName>
        <fullName evidence="5">Hydrolase TatD</fullName>
    </submittedName>
</protein>
<feature type="binding site" evidence="4">
    <location>
        <position position="8"/>
    </location>
    <ligand>
        <name>a divalent metal cation</name>
        <dbReference type="ChEBI" id="CHEBI:60240"/>
        <label>1</label>
    </ligand>
</feature>
<dbReference type="SUPFAM" id="SSF51556">
    <property type="entry name" value="Metallo-dependent hydrolases"/>
    <property type="match status" value="1"/>
</dbReference>
<dbReference type="Proteomes" id="UP000070299">
    <property type="component" value="Unassembled WGS sequence"/>
</dbReference>